<evidence type="ECO:0008006" key="3">
    <source>
        <dbReference type="Google" id="ProtNLM"/>
    </source>
</evidence>
<dbReference type="PANTHER" id="PTHR21228">
    <property type="entry name" value="FAST LEU-RICH DOMAIN-CONTAINING"/>
    <property type="match status" value="1"/>
</dbReference>
<comment type="caution">
    <text evidence="1">The sequence shown here is derived from an EMBL/GenBank/DDBJ whole genome shotgun (WGS) entry which is preliminary data.</text>
</comment>
<reference evidence="1" key="1">
    <citation type="submission" date="2023-08" db="EMBL/GenBank/DDBJ databases">
        <authorList>
            <person name="Chen Y."/>
            <person name="Shah S."/>
            <person name="Dougan E. K."/>
            <person name="Thang M."/>
            <person name="Chan C."/>
        </authorList>
    </citation>
    <scope>NUCLEOTIDE SEQUENCE</scope>
</reference>
<dbReference type="AlphaFoldDB" id="A0AA36J4S1"/>
<keyword evidence="2" id="KW-1185">Reference proteome</keyword>
<proteinExistence type="predicted"/>
<gene>
    <name evidence="1" type="ORF">EVOR1521_LOCUS23103</name>
</gene>
<sequence>MAKLSDGDAFGPVEGLETLACDPRLVGLLMELRQRAQELTTSRSMMRVVWALGKLSLKGKEVQAIIGHIALLAPPRLSQFSSQELSNMLWGLARMNDGVKLQVQEAIPLAYAVMKAGASRLHSFSIQCLTNSIWAVAKLGLRGQEANVFARECILQIHSVMFKEMSPQGLANSLWACAKLQCDREPVLEPEVANRFCVDAARRATASEDLLQLFFPQELSMALWGIAKLVGRRSRTSSGTQVDDIERFAAAVAREGQQRIADFSPQGVSIVAWALATLDLADLPETFRFFEAATEVAAREIEQYPPQAIANLCWALNRVRYKHSVLSSFGKAAALEAQKRMDHFSWQDFSGILSALMNLGPQVSEEVRSLAKKLVEKASKECSKIGTQAILNLALSAVRLRLETEVVRPLALGISETFAVRGQSLNDIDMRQWQEIQRYVGLEGGFEKGRRSNRGNRRKRL</sequence>
<organism evidence="1 2">
    <name type="scientific">Effrenium voratum</name>
    <dbReference type="NCBI Taxonomy" id="2562239"/>
    <lineage>
        <taxon>Eukaryota</taxon>
        <taxon>Sar</taxon>
        <taxon>Alveolata</taxon>
        <taxon>Dinophyceae</taxon>
        <taxon>Suessiales</taxon>
        <taxon>Symbiodiniaceae</taxon>
        <taxon>Effrenium</taxon>
    </lineage>
</organism>
<dbReference type="GO" id="GO:0005759">
    <property type="term" value="C:mitochondrial matrix"/>
    <property type="evidence" value="ECO:0007669"/>
    <property type="project" value="TreeGrafter"/>
</dbReference>
<name>A0AA36J4S1_9DINO</name>
<protein>
    <recommendedName>
        <fullName evidence="3">RAP domain-containing protein</fullName>
    </recommendedName>
</protein>
<evidence type="ECO:0000313" key="1">
    <source>
        <dbReference type="EMBL" id="CAJ1399595.1"/>
    </source>
</evidence>
<dbReference type="GO" id="GO:0003723">
    <property type="term" value="F:RNA binding"/>
    <property type="evidence" value="ECO:0007669"/>
    <property type="project" value="TreeGrafter"/>
</dbReference>
<dbReference type="InterPro" id="IPR050870">
    <property type="entry name" value="FAST_kinase"/>
</dbReference>
<accession>A0AA36J4S1</accession>
<dbReference type="PANTHER" id="PTHR21228:SF40">
    <property type="entry name" value="LD45607P"/>
    <property type="match status" value="1"/>
</dbReference>
<dbReference type="EMBL" id="CAUJNA010003341">
    <property type="protein sequence ID" value="CAJ1399595.1"/>
    <property type="molecule type" value="Genomic_DNA"/>
</dbReference>
<dbReference type="GO" id="GO:0044528">
    <property type="term" value="P:regulation of mitochondrial mRNA stability"/>
    <property type="evidence" value="ECO:0007669"/>
    <property type="project" value="TreeGrafter"/>
</dbReference>
<dbReference type="GO" id="GO:0000963">
    <property type="term" value="P:mitochondrial RNA processing"/>
    <property type="evidence" value="ECO:0007669"/>
    <property type="project" value="TreeGrafter"/>
</dbReference>
<dbReference type="Proteomes" id="UP001178507">
    <property type="component" value="Unassembled WGS sequence"/>
</dbReference>
<dbReference type="GO" id="GO:0035770">
    <property type="term" value="C:ribonucleoprotein granule"/>
    <property type="evidence" value="ECO:0007669"/>
    <property type="project" value="TreeGrafter"/>
</dbReference>
<evidence type="ECO:0000313" key="2">
    <source>
        <dbReference type="Proteomes" id="UP001178507"/>
    </source>
</evidence>